<dbReference type="InterPro" id="IPR027417">
    <property type="entry name" value="P-loop_NTPase"/>
</dbReference>
<protein>
    <submittedName>
        <fullName evidence="5">ABC transporter ATP-binding protein</fullName>
    </submittedName>
</protein>
<dbReference type="PROSITE" id="PS00211">
    <property type="entry name" value="ABC_TRANSPORTER_1"/>
    <property type="match status" value="1"/>
</dbReference>
<dbReference type="AlphaFoldDB" id="A0A9X2VSR7"/>
<dbReference type="Pfam" id="PF00005">
    <property type="entry name" value="ABC_tran"/>
    <property type="match status" value="1"/>
</dbReference>
<dbReference type="SUPFAM" id="SSF52540">
    <property type="entry name" value="P-loop containing nucleoside triphosphate hydrolases"/>
    <property type="match status" value="1"/>
</dbReference>
<name>A0A9X2VSR7_9PSEU</name>
<evidence type="ECO:0000259" key="4">
    <source>
        <dbReference type="PROSITE" id="PS50893"/>
    </source>
</evidence>
<comment type="caution">
    <text evidence="5">The sequence shown here is derived from an EMBL/GenBank/DDBJ whole genome shotgun (WGS) entry which is preliminary data.</text>
</comment>
<feature type="domain" description="ABC transporter" evidence="4">
    <location>
        <begin position="3"/>
        <end position="235"/>
    </location>
</feature>
<dbReference type="GO" id="GO:0005524">
    <property type="term" value="F:ATP binding"/>
    <property type="evidence" value="ECO:0007669"/>
    <property type="project" value="UniProtKB-KW"/>
</dbReference>
<organism evidence="5 6">
    <name type="scientific">Umezawaea endophytica</name>
    <dbReference type="NCBI Taxonomy" id="1654476"/>
    <lineage>
        <taxon>Bacteria</taxon>
        <taxon>Bacillati</taxon>
        <taxon>Actinomycetota</taxon>
        <taxon>Actinomycetes</taxon>
        <taxon>Pseudonocardiales</taxon>
        <taxon>Pseudonocardiaceae</taxon>
        <taxon>Umezawaea</taxon>
    </lineage>
</organism>
<dbReference type="FunFam" id="3.40.50.300:FF:000134">
    <property type="entry name" value="Iron-enterobactin ABC transporter ATP-binding protein"/>
    <property type="match status" value="1"/>
</dbReference>
<evidence type="ECO:0000256" key="2">
    <source>
        <dbReference type="ARBA" id="ARBA00022741"/>
    </source>
</evidence>
<dbReference type="RefSeq" id="WP_259627454.1">
    <property type="nucleotide sequence ID" value="NZ_JANYMP010000021.1"/>
</dbReference>
<dbReference type="Proteomes" id="UP001141259">
    <property type="component" value="Unassembled WGS sequence"/>
</dbReference>
<keyword evidence="2" id="KW-0547">Nucleotide-binding</keyword>
<evidence type="ECO:0000313" key="5">
    <source>
        <dbReference type="EMBL" id="MCS7481969.1"/>
    </source>
</evidence>
<keyword evidence="1" id="KW-0813">Transport</keyword>
<evidence type="ECO:0000256" key="3">
    <source>
        <dbReference type="ARBA" id="ARBA00022840"/>
    </source>
</evidence>
<dbReference type="Gene3D" id="3.40.50.300">
    <property type="entry name" value="P-loop containing nucleotide triphosphate hydrolases"/>
    <property type="match status" value="1"/>
</dbReference>
<dbReference type="InterPro" id="IPR017871">
    <property type="entry name" value="ABC_transporter-like_CS"/>
</dbReference>
<dbReference type="InterPro" id="IPR003439">
    <property type="entry name" value="ABC_transporter-like_ATP-bd"/>
</dbReference>
<sequence>MRVRIDGVSVVIDDTTILGGVDLVAEASAITGVIGPNGSGKSTLLRCVYRALKPTTGAVHIGQDDVWRSSARQAGLRTAVVAQDHDLDNDYSVHEIVTMGRNPHKGVLDRETTADRAIVDRALERVRMDWAAHRVFATLSGGERQRVLVARALTQETPVLLLDEPTNHLDIGAQLELLDLVRELGLTTIAALHDLNHATAYCDRLLLLHAGRAVAEGTPAEVLDADRVAAVFGVRSAVVPHPLTGRPHFVTASITGSAEEEVPSDPTSTGRR</sequence>
<accession>A0A9X2VSR7</accession>
<dbReference type="PANTHER" id="PTHR42794">
    <property type="entry name" value="HEMIN IMPORT ATP-BINDING PROTEIN HMUV"/>
    <property type="match status" value="1"/>
</dbReference>
<dbReference type="EMBL" id="JANYMP010000021">
    <property type="protein sequence ID" value="MCS7481969.1"/>
    <property type="molecule type" value="Genomic_DNA"/>
</dbReference>
<dbReference type="PANTHER" id="PTHR42794:SF2">
    <property type="entry name" value="ABC TRANSPORTER ATP-BINDING PROTEIN"/>
    <property type="match status" value="1"/>
</dbReference>
<dbReference type="InterPro" id="IPR003593">
    <property type="entry name" value="AAA+_ATPase"/>
</dbReference>
<dbReference type="CDD" id="cd03214">
    <property type="entry name" value="ABC_Iron-Siderophores_B12_Hemin"/>
    <property type="match status" value="1"/>
</dbReference>
<evidence type="ECO:0000256" key="1">
    <source>
        <dbReference type="ARBA" id="ARBA00022448"/>
    </source>
</evidence>
<dbReference type="SMART" id="SM00382">
    <property type="entry name" value="AAA"/>
    <property type="match status" value="1"/>
</dbReference>
<keyword evidence="3 5" id="KW-0067">ATP-binding</keyword>
<keyword evidence="6" id="KW-1185">Reference proteome</keyword>
<evidence type="ECO:0000313" key="6">
    <source>
        <dbReference type="Proteomes" id="UP001141259"/>
    </source>
</evidence>
<proteinExistence type="predicted"/>
<gene>
    <name evidence="5" type="ORF">NZH93_34390</name>
</gene>
<dbReference type="PROSITE" id="PS50893">
    <property type="entry name" value="ABC_TRANSPORTER_2"/>
    <property type="match status" value="1"/>
</dbReference>
<dbReference type="GO" id="GO:0016887">
    <property type="term" value="F:ATP hydrolysis activity"/>
    <property type="evidence" value="ECO:0007669"/>
    <property type="project" value="InterPro"/>
</dbReference>
<reference evidence="5" key="1">
    <citation type="submission" date="2022-08" db="EMBL/GenBank/DDBJ databases">
        <authorList>
            <person name="Tistechok S."/>
            <person name="Samborskyy M."/>
            <person name="Roman I."/>
        </authorList>
    </citation>
    <scope>NUCLEOTIDE SEQUENCE</scope>
    <source>
        <strain evidence="5">DSM 103496</strain>
    </source>
</reference>